<dbReference type="PROSITE" id="PS50111">
    <property type="entry name" value="CHEMOTAXIS_TRANSDUC_2"/>
    <property type="match status" value="1"/>
</dbReference>
<name>A0ABY6D3Y7_9BACT</name>
<dbReference type="InterPro" id="IPR004089">
    <property type="entry name" value="MCPsignal_dom"/>
</dbReference>
<dbReference type="RefSeq" id="WP_263052595.1">
    <property type="nucleotide sequence ID" value="NZ_CP106735.1"/>
</dbReference>
<evidence type="ECO:0000313" key="7">
    <source>
        <dbReference type="EMBL" id="UXX80866.1"/>
    </source>
</evidence>
<evidence type="ECO:0000313" key="8">
    <source>
        <dbReference type="Proteomes" id="UP001062165"/>
    </source>
</evidence>
<feature type="transmembrane region" description="Helical" evidence="4">
    <location>
        <begin position="31"/>
        <end position="52"/>
    </location>
</feature>
<feature type="domain" description="HAMP" evidence="6">
    <location>
        <begin position="81"/>
        <end position="136"/>
    </location>
</feature>
<feature type="transmembrane region" description="Helical" evidence="4">
    <location>
        <begin position="6"/>
        <end position="26"/>
    </location>
</feature>
<evidence type="ECO:0000256" key="4">
    <source>
        <dbReference type="SAM" id="Phobius"/>
    </source>
</evidence>
<evidence type="ECO:0000259" key="5">
    <source>
        <dbReference type="PROSITE" id="PS50111"/>
    </source>
</evidence>
<feature type="transmembrane region" description="Helical" evidence="4">
    <location>
        <begin position="58"/>
        <end position="79"/>
    </location>
</feature>
<keyword evidence="4" id="KW-0812">Transmembrane</keyword>
<gene>
    <name evidence="7" type="ORF">N7E81_07105</name>
</gene>
<keyword evidence="4" id="KW-0472">Membrane</keyword>
<feature type="domain" description="HAMP" evidence="6">
    <location>
        <begin position="215"/>
        <end position="267"/>
    </location>
</feature>
<keyword evidence="8" id="KW-1185">Reference proteome</keyword>
<protein>
    <submittedName>
        <fullName evidence="7">Methyl-accepting chemotaxis protein</fullName>
    </submittedName>
</protein>
<feature type="domain" description="Methyl-accepting transducer" evidence="5">
    <location>
        <begin position="286"/>
        <end position="543"/>
    </location>
</feature>
<dbReference type="PANTHER" id="PTHR32089">
    <property type="entry name" value="METHYL-ACCEPTING CHEMOTAXIS PROTEIN MCPB"/>
    <property type="match status" value="1"/>
</dbReference>
<dbReference type="SMART" id="SM00304">
    <property type="entry name" value="HAMP"/>
    <property type="match status" value="2"/>
</dbReference>
<evidence type="ECO:0000256" key="2">
    <source>
        <dbReference type="ARBA" id="ARBA00029447"/>
    </source>
</evidence>
<dbReference type="Pfam" id="PF00015">
    <property type="entry name" value="MCPsignal"/>
    <property type="match status" value="1"/>
</dbReference>
<proteinExistence type="inferred from homology"/>
<organism evidence="7 8">
    <name type="scientific">Reichenbachiella carrageenanivorans</name>
    <dbReference type="NCBI Taxonomy" id="2979869"/>
    <lineage>
        <taxon>Bacteria</taxon>
        <taxon>Pseudomonadati</taxon>
        <taxon>Bacteroidota</taxon>
        <taxon>Cytophagia</taxon>
        <taxon>Cytophagales</taxon>
        <taxon>Reichenbachiellaceae</taxon>
        <taxon>Reichenbachiella</taxon>
    </lineage>
</organism>
<dbReference type="Gene3D" id="1.20.120.1530">
    <property type="match status" value="1"/>
</dbReference>
<dbReference type="InterPro" id="IPR003660">
    <property type="entry name" value="HAMP_dom"/>
</dbReference>
<evidence type="ECO:0000256" key="3">
    <source>
        <dbReference type="PROSITE-ProRule" id="PRU00284"/>
    </source>
</evidence>
<dbReference type="CDD" id="cd06225">
    <property type="entry name" value="HAMP"/>
    <property type="match status" value="1"/>
</dbReference>
<accession>A0ABY6D3Y7</accession>
<evidence type="ECO:0000259" key="6">
    <source>
        <dbReference type="PROSITE" id="PS50885"/>
    </source>
</evidence>
<dbReference type="Gene3D" id="6.10.340.10">
    <property type="match status" value="1"/>
</dbReference>
<dbReference type="Pfam" id="PF18947">
    <property type="entry name" value="HAMP_2"/>
    <property type="match status" value="1"/>
</dbReference>
<keyword evidence="4" id="KW-1133">Transmembrane helix</keyword>
<dbReference type="SUPFAM" id="SSF158472">
    <property type="entry name" value="HAMP domain-like"/>
    <property type="match status" value="1"/>
</dbReference>
<dbReference type="Gene3D" id="1.10.287.950">
    <property type="entry name" value="Methyl-accepting chemotaxis protein"/>
    <property type="match status" value="1"/>
</dbReference>
<sequence length="588" mass="63978">MHEFIVFLAIIYLGVLPILLLINWLIFRKSIIYKAGIWVIATLFIVVTEAYATGAFGLIHLVYSIPIGVIAVFLTFRALRNSIERPIARINGAFEQLRRGKIDVGIKKQDLERKDEVGDFFRSLHLFLEKLNEASNFAAAIGDGELSARFDALGDEDVLGHALLLLRSKLNNVITETQEVVRSAGAEGNLLAKVNVEGKKGVWKDLGTEINTLLASIATPILEINKVVNAMAQGNLSRRFTMNTKGQMLQMTNDLNQALDHLNLLLVKINQHTVDMNIAAAEMLNSGKEMNLNTSEIANAIEEMSDGAQTQVRRVDESSTLVEVMRQNATEMEVQSQAINQAALQGKVKSEEGAQITKSVVNSVKEISGYSKTTTESMRILTERSQEISRVLRVITDIASQTNLLALNAAIEAAQAGDSGRGFAVVAEEIRKLAEGSRQSAKEIEDLIIAVQQDTTDAAQVINTMSQVVETSVEASSKATAVFNEIEVSSSNTLEYSETILKSASSQAESIVKVVGITEEVVVIAEQTAAGTEEVASSAVELSAGMNNYILKSNWLSNISNDLKAELGKFTLIHEPTAQESNAVLSEV</sequence>
<dbReference type="PANTHER" id="PTHR32089:SF112">
    <property type="entry name" value="LYSOZYME-LIKE PROTEIN-RELATED"/>
    <property type="match status" value="1"/>
</dbReference>
<dbReference type="SMART" id="SM00283">
    <property type="entry name" value="MA"/>
    <property type="match status" value="1"/>
</dbReference>
<keyword evidence="1 3" id="KW-0807">Transducer</keyword>
<dbReference type="PROSITE" id="PS50885">
    <property type="entry name" value="HAMP"/>
    <property type="match status" value="2"/>
</dbReference>
<dbReference type="EMBL" id="CP106735">
    <property type="protein sequence ID" value="UXX80866.1"/>
    <property type="molecule type" value="Genomic_DNA"/>
</dbReference>
<dbReference type="Proteomes" id="UP001062165">
    <property type="component" value="Chromosome"/>
</dbReference>
<evidence type="ECO:0000256" key="1">
    <source>
        <dbReference type="ARBA" id="ARBA00023224"/>
    </source>
</evidence>
<dbReference type="SUPFAM" id="SSF58104">
    <property type="entry name" value="Methyl-accepting chemotaxis protein (MCP) signaling domain"/>
    <property type="match status" value="1"/>
</dbReference>
<reference evidence="7" key="1">
    <citation type="submission" date="2022-10" db="EMBL/GenBank/DDBJ databases">
        <title>Comparative genomics and taxonomic characterization of three novel marine species of genus Reichenbachiella exhibiting antioxidant and polysaccharide degradation activities.</title>
        <authorList>
            <person name="Muhammad N."/>
            <person name="Lee Y.-J."/>
            <person name="Ko J."/>
            <person name="Kim S.-G."/>
        </authorList>
    </citation>
    <scope>NUCLEOTIDE SEQUENCE</scope>
    <source>
        <strain evidence="7">Wsw4-B4</strain>
    </source>
</reference>
<comment type="similarity">
    <text evidence="2">Belongs to the methyl-accepting chemotaxis (MCP) protein family.</text>
</comment>